<keyword evidence="2" id="KW-1185">Reference proteome</keyword>
<proteinExistence type="predicted"/>
<organism evidence="1 2">
    <name type="scientific">Candidatus Electronema aureum</name>
    <dbReference type="NCBI Taxonomy" id="2005002"/>
    <lineage>
        <taxon>Bacteria</taxon>
        <taxon>Pseudomonadati</taxon>
        <taxon>Thermodesulfobacteriota</taxon>
        <taxon>Desulfobulbia</taxon>
        <taxon>Desulfobulbales</taxon>
        <taxon>Desulfobulbaceae</taxon>
        <taxon>Candidatus Electronema</taxon>
    </lineage>
</organism>
<dbReference type="AlphaFoldDB" id="A0A521G4J0"/>
<gene>
    <name evidence="1" type="ORF">CDV28_10260</name>
</gene>
<evidence type="ECO:0000313" key="1">
    <source>
        <dbReference type="EMBL" id="TAA75938.1"/>
    </source>
</evidence>
<reference evidence="1" key="1">
    <citation type="submission" date="2017-07" db="EMBL/GenBank/DDBJ databases">
        <title>The cable genome - Insights into the physiology and evolution of filamentous bacteria capable of sulfide oxidation via long distance electron transfer.</title>
        <authorList>
            <person name="Thorup C."/>
            <person name="Bjerg J.T."/>
            <person name="Schreiber L."/>
            <person name="Nielsen L.P."/>
            <person name="Kjeldsen K.U."/>
            <person name="Boesen T."/>
            <person name="Boggild A."/>
            <person name="Meysman F."/>
            <person name="Geelhoed J."/>
            <person name="Schramm A."/>
        </authorList>
    </citation>
    <scope>NUCLEOTIDE SEQUENCE [LARGE SCALE GENOMIC DNA]</scope>
    <source>
        <strain evidence="1">GS</strain>
    </source>
</reference>
<accession>A0A521G4J0</accession>
<name>A0A521G4J0_9BACT</name>
<evidence type="ECO:0008006" key="3">
    <source>
        <dbReference type="Google" id="ProtNLM"/>
    </source>
</evidence>
<protein>
    <recommendedName>
        <fullName evidence="3">DUF4469 domain-containing protein</fullName>
    </recommendedName>
</protein>
<evidence type="ECO:0000313" key="2">
    <source>
        <dbReference type="Proteomes" id="UP000316238"/>
    </source>
</evidence>
<sequence length="358" mass="38875">MTTIQWQPAVNALTTPSSYKMVFLPRNVVDTQELAARMATELPNYSAEELRTILATRNKVVRQSLINGEQVTEENNFTYSLSFTARLNSADDAPPPVDQCLQVRVHASPPFVAEVRHAAQLERLSRDKKLPLINTAEDTLLKLPDVLNPDGVLQLTGEDLAFDPELGGGECVIEGTAGGRAVQTRLNLVSNSAIMLMPEIPAQAHPWNNEYTIAVTTRYTKHGTPRTGIYERMLRTPLTLSNFGHPHPPETGILTGSAASAYVNATGGSATEDTRLRIQVVADIQGERLLFSLLDMKEGGAAGAEVSVTQNGEHSLPGFSGSALSSLAIRVNNYAGLWEMVRNDYGGRLVDVLEVKEG</sequence>
<dbReference type="EMBL" id="NQJD01000002">
    <property type="protein sequence ID" value="TAA75938.1"/>
    <property type="molecule type" value="Genomic_DNA"/>
</dbReference>
<dbReference type="Gene3D" id="2.70.50.70">
    <property type="match status" value="1"/>
</dbReference>
<dbReference type="Proteomes" id="UP000316238">
    <property type="component" value="Unassembled WGS sequence"/>
</dbReference>
<comment type="caution">
    <text evidence="1">The sequence shown here is derived from an EMBL/GenBank/DDBJ whole genome shotgun (WGS) entry which is preliminary data.</text>
</comment>